<reference evidence="1" key="1">
    <citation type="submission" date="2020-07" db="EMBL/GenBank/DDBJ databases">
        <authorList>
            <person name="Camacho E."/>
        </authorList>
    </citation>
    <scope>NUCLEOTIDE SEQUENCE</scope>
    <source>
        <strain evidence="1">MPO218</strain>
        <plasmid evidence="1">pIBU218</plasmid>
    </source>
</reference>
<name>A0A975D8M1_9SPHN</name>
<dbReference type="Proteomes" id="UP000664914">
    <property type="component" value="Plasmid pIBU218"/>
</dbReference>
<geneLocation type="plasmid" evidence="1 2">
    <name>pIBU218</name>
</geneLocation>
<dbReference type="RefSeq" id="WP_208634454.1">
    <property type="nucleotide sequence ID" value="NZ_CP059320.1"/>
</dbReference>
<accession>A0A975D8M1</accession>
<evidence type="ECO:0000313" key="1">
    <source>
        <dbReference type="EMBL" id="QTH24729.1"/>
    </source>
</evidence>
<dbReference type="AlphaFoldDB" id="A0A975D8M1"/>
<dbReference type="EMBL" id="CP059320">
    <property type="protein sequence ID" value="QTH24729.1"/>
    <property type="molecule type" value="Genomic_DNA"/>
</dbReference>
<gene>
    <name evidence="1" type="ORF">HRJ34_27990</name>
</gene>
<protein>
    <submittedName>
        <fullName evidence="1">Uncharacterized protein</fullName>
    </submittedName>
</protein>
<evidence type="ECO:0000313" key="2">
    <source>
        <dbReference type="Proteomes" id="UP000664914"/>
    </source>
</evidence>
<keyword evidence="1" id="KW-0614">Plasmid</keyword>
<reference evidence="1" key="2">
    <citation type="submission" date="2021-04" db="EMBL/GenBank/DDBJ databases">
        <title>Isolation and genomic analysis of the ibuprofen-degrading bacterium Sphingomonas strain MPO218.</title>
        <authorList>
            <person name="Aulestia M."/>
            <person name="Flores A."/>
            <person name="Mangas E.L."/>
            <person name="Perez-Pulido A.J."/>
            <person name="Santero E."/>
            <person name="Camacho E.M."/>
        </authorList>
    </citation>
    <scope>NUCLEOTIDE SEQUENCE</scope>
    <source>
        <strain evidence="1">MPO218</strain>
        <plasmid evidence="1">pIBU218</plasmid>
    </source>
</reference>
<proteinExistence type="predicted"/>
<sequence>MRISHLQALADIVLGDPEALALAYHETINAAGPIFDCDAARDRFAVALKAVGMATDAARFQAAYSKLQQAADRKIKPVEPTCRDCGSINLTRDAFAAWDSDTQQWVLSAIYQSTTCHACEAESDDLSRWKPIKDRSAEPPLQAWQ</sequence>
<organism evidence="1 2">
    <name type="scientific">Rhizorhabdus wittichii</name>
    <dbReference type="NCBI Taxonomy" id="160791"/>
    <lineage>
        <taxon>Bacteria</taxon>
        <taxon>Pseudomonadati</taxon>
        <taxon>Pseudomonadota</taxon>
        <taxon>Alphaproteobacteria</taxon>
        <taxon>Sphingomonadales</taxon>
        <taxon>Sphingomonadaceae</taxon>
        <taxon>Rhizorhabdus</taxon>
    </lineage>
</organism>